<name>A0A8J8P8K1_9EURY</name>
<reference evidence="1" key="1">
    <citation type="submission" date="2019-02" db="EMBL/GenBank/DDBJ databases">
        <title>Halonotius sp. a new haloarchaeum isolated from saline soil.</title>
        <authorList>
            <person name="Duran-Viseras A."/>
            <person name="Sanchez-Porro C."/>
            <person name="Ventosa A."/>
        </authorList>
    </citation>
    <scope>NUCLEOTIDE SEQUENCE</scope>
    <source>
        <strain evidence="1">F15B</strain>
    </source>
</reference>
<comment type="caution">
    <text evidence="1">The sequence shown here is derived from an EMBL/GenBank/DDBJ whole genome shotgun (WGS) entry which is preliminary data.</text>
</comment>
<proteinExistence type="predicted"/>
<organism evidence="1 2">
    <name type="scientific">Halonotius terrestris</name>
    <dbReference type="NCBI Taxonomy" id="2487750"/>
    <lineage>
        <taxon>Archaea</taxon>
        <taxon>Methanobacteriati</taxon>
        <taxon>Methanobacteriota</taxon>
        <taxon>Stenosarchaea group</taxon>
        <taxon>Halobacteria</taxon>
        <taxon>Halobacteriales</taxon>
        <taxon>Haloferacaceae</taxon>
        <taxon>Halonotius</taxon>
    </lineage>
</organism>
<evidence type="ECO:0000313" key="2">
    <source>
        <dbReference type="Proteomes" id="UP000705823"/>
    </source>
</evidence>
<accession>A0A8J8P8K1</accession>
<gene>
    <name evidence="1" type="ORF">EGH24_10630</name>
</gene>
<evidence type="ECO:0000313" key="1">
    <source>
        <dbReference type="EMBL" id="TQQ79929.1"/>
    </source>
</evidence>
<sequence length="133" mass="13918">MDPDDDPAPPAEAEPQCPDCQDALQSGGRQAISFLLVDTLTVPVVGCDGHLEEFRAICELTTEDAAQLLNHLPAGGIQCPACRNHDQAGGMPLVFVEAGAVGVLACETHAKDVIETFKSGLQTRQQLGANGPL</sequence>
<dbReference type="OrthoDB" id="334312at2157"/>
<dbReference type="EMBL" id="RKLU01000004">
    <property type="protein sequence ID" value="TQQ79929.1"/>
    <property type="molecule type" value="Genomic_DNA"/>
</dbReference>
<keyword evidence="2" id="KW-1185">Reference proteome</keyword>
<dbReference type="Proteomes" id="UP000705823">
    <property type="component" value="Unassembled WGS sequence"/>
</dbReference>
<dbReference type="RefSeq" id="WP_142980121.1">
    <property type="nucleotide sequence ID" value="NZ_RKLU01000004.1"/>
</dbReference>
<protein>
    <submittedName>
        <fullName evidence="1">Uncharacterized protein</fullName>
    </submittedName>
</protein>
<dbReference type="AlphaFoldDB" id="A0A8J8P8K1"/>